<proteinExistence type="predicted"/>
<organism evidence="2 3">
    <name type="scientific">Temnothorax longispinosus</name>
    <dbReference type="NCBI Taxonomy" id="300112"/>
    <lineage>
        <taxon>Eukaryota</taxon>
        <taxon>Metazoa</taxon>
        <taxon>Ecdysozoa</taxon>
        <taxon>Arthropoda</taxon>
        <taxon>Hexapoda</taxon>
        <taxon>Insecta</taxon>
        <taxon>Pterygota</taxon>
        <taxon>Neoptera</taxon>
        <taxon>Endopterygota</taxon>
        <taxon>Hymenoptera</taxon>
        <taxon>Apocrita</taxon>
        <taxon>Aculeata</taxon>
        <taxon>Formicoidea</taxon>
        <taxon>Formicidae</taxon>
        <taxon>Myrmicinae</taxon>
        <taxon>Temnothorax</taxon>
    </lineage>
</organism>
<evidence type="ECO:0000313" key="2">
    <source>
        <dbReference type="EMBL" id="TGZ38161.1"/>
    </source>
</evidence>
<sequence length="71" mass="7644">MLLAVVVVLIPYICPISLVTGIETTAWESAADEAAAAAAAVRIVGGEITSIKNYPFIRFFVKSEGERFNNK</sequence>
<dbReference type="EMBL" id="QBLH01003453">
    <property type="protein sequence ID" value="TGZ38161.1"/>
    <property type="molecule type" value="Genomic_DNA"/>
</dbReference>
<feature type="signal peptide" evidence="1">
    <location>
        <begin position="1"/>
        <end position="21"/>
    </location>
</feature>
<gene>
    <name evidence="2" type="ORF">DBV15_07199</name>
</gene>
<keyword evidence="3" id="KW-1185">Reference proteome</keyword>
<keyword evidence="1" id="KW-0732">Signal</keyword>
<evidence type="ECO:0000313" key="3">
    <source>
        <dbReference type="Proteomes" id="UP000310200"/>
    </source>
</evidence>
<reference evidence="2 3" key="1">
    <citation type="journal article" date="2019" name="Philos. Trans. R. Soc. Lond., B, Biol. Sci.">
        <title>Ant behaviour and brain gene expression of defending hosts depend on the ecological success of the intruding social parasite.</title>
        <authorList>
            <person name="Kaur R."/>
            <person name="Stoldt M."/>
            <person name="Jongepier E."/>
            <person name="Feldmeyer B."/>
            <person name="Menzel F."/>
            <person name="Bornberg-Bauer E."/>
            <person name="Foitzik S."/>
        </authorList>
    </citation>
    <scope>NUCLEOTIDE SEQUENCE [LARGE SCALE GENOMIC DNA]</scope>
    <source>
        <tissue evidence="2">Whole body</tissue>
    </source>
</reference>
<evidence type="ECO:0000256" key="1">
    <source>
        <dbReference type="SAM" id="SignalP"/>
    </source>
</evidence>
<dbReference type="Proteomes" id="UP000310200">
    <property type="component" value="Unassembled WGS sequence"/>
</dbReference>
<name>A0A4S2JPP0_9HYME</name>
<dbReference type="STRING" id="300112.A0A4S2JPP0"/>
<feature type="chain" id="PRO_5020592580" evidence="1">
    <location>
        <begin position="22"/>
        <end position="71"/>
    </location>
</feature>
<protein>
    <submittedName>
        <fullName evidence="2">Tryptase-2</fullName>
    </submittedName>
</protein>
<dbReference type="AlphaFoldDB" id="A0A4S2JPP0"/>
<accession>A0A4S2JPP0</accession>
<comment type="caution">
    <text evidence="2">The sequence shown here is derived from an EMBL/GenBank/DDBJ whole genome shotgun (WGS) entry which is preliminary data.</text>
</comment>